<protein>
    <submittedName>
        <fullName evidence="3">DNA-nicking endonuclease, Smr domain</fullName>
    </submittedName>
</protein>
<reference evidence="3 4" key="1">
    <citation type="submission" date="2017-01" db="EMBL/GenBank/DDBJ databases">
        <authorList>
            <person name="Mah S.A."/>
            <person name="Swanson W.J."/>
            <person name="Moy G.W."/>
            <person name="Vacquier V.D."/>
        </authorList>
    </citation>
    <scope>NUCLEOTIDE SEQUENCE [LARGE SCALE GENOMIC DNA]</scope>
    <source>
        <strain evidence="3 4">M9</strain>
    </source>
</reference>
<sequence length="180" mass="19452">MSKDESVDDNDPRLFFEAVGKVQPVHDDRAPLRSAPPPPKPRQKALDAQAALQALAQHPFAVTDVQPGDEVSYARQGLKRGVLKKLRRGEYRLDGELDLHGLSAWQAEQALALFFSEALAEGLRCLRVIHGKGLRSKAGGPVLKSLTTGWLLRRDDVVAFCSAPPAMGGTGAVLVLLKGK</sequence>
<dbReference type="OrthoDB" id="9808881at2"/>
<dbReference type="InterPro" id="IPR002625">
    <property type="entry name" value="Smr_dom"/>
</dbReference>
<keyword evidence="3" id="KW-0378">Hydrolase</keyword>
<feature type="domain" description="Smr" evidence="2">
    <location>
        <begin position="97"/>
        <end position="178"/>
    </location>
</feature>
<dbReference type="Gene3D" id="3.30.1370.110">
    <property type="match status" value="1"/>
</dbReference>
<proteinExistence type="predicted"/>
<dbReference type="PROSITE" id="PS50828">
    <property type="entry name" value="SMR"/>
    <property type="match status" value="1"/>
</dbReference>
<dbReference type="Pfam" id="PF01713">
    <property type="entry name" value="Smr"/>
    <property type="match status" value="1"/>
</dbReference>
<evidence type="ECO:0000256" key="1">
    <source>
        <dbReference type="SAM" id="MobiDB-lite"/>
    </source>
</evidence>
<dbReference type="PANTHER" id="PTHR35562">
    <property type="entry name" value="DNA ENDONUCLEASE SMRA-RELATED"/>
    <property type="match status" value="1"/>
</dbReference>
<evidence type="ECO:0000259" key="2">
    <source>
        <dbReference type="PROSITE" id="PS50828"/>
    </source>
</evidence>
<keyword evidence="3" id="KW-0540">Nuclease</keyword>
<accession>A0A1R3VMW0</accession>
<name>A0A1R3VMW0_9GAMM</name>
<dbReference type="STRING" id="233100.SAMN05216526_0267"/>
<feature type="region of interest" description="Disordered" evidence="1">
    <location>
        <begin position="1"/>
        <end position="45"/>
    </location>
</feature>
<keyword evidence="4" id="KW-1185">Reference proteome</keyword>
<dbReference type="GO" id="GO:0004520">
    <property type="term" value="F:DNA endonuclease activity"/>
    <property type="evidence" value="ECO:0007669"/>
    <property type="project" value="TreeGrafter"/>
</dbReference>
<organism evidence="3 4">
    <name type="scientific">Ectothiorhodosinus mongolicus</name>
    <dbReference type="NCBI Taxonomy" id="233100"/>
    <lineage>
        <taxon>Bacteria</taxon>
        <taxon>Pseudomonadati</taxon>
        <taxon>Pseudomonadota</taxon>
        <taxon>Gammaproteobacteria</taxon>
        <taxon>Chromatiales</taxon>
        <taxon>Ectothiorhodospiraceae</taxon>
        <taxon>Ectothiorhodosinus</taxon>
    </lineage>
</organism>
<dbReference type="SUPFAM" id="SSF160443">
    <property type="entry name" value="SMR domain-like"/>
    <property type="match status" value="1"/>
</dbReference>
<dbReference type="AlphaFoldDB" id="A0A1R3VMW0"/>
<dbReference type="Proteomes" id="UP000223759">
    <property type="component" value="Unassembled WGS sequence"/>
</dbReference>
<evidence type="ECO:0000313" key="4">
    <source>
        <dbReference type="Proteomes" id="UP000223759"/>
    </source>
</evidence>
<gene>
    <name evidence="3" type="ORF">SAMN05216526_0267</name>
</gene>
<dbReference type="SMART" id="SM00463">
    <property type="entry name" value="SMR"/>
    <property type="match status" value="1"/>
</dbReference>
<keyword evidence="3" id="KW-0255">Endonuclease</keyword>
<dbReference type="RefSeq" id="WP_076754271.1">
    <property type="nucleotide sequence ID" value="NZ_CP023018.1"/>
</dbReference>
<feature type="compositionally biased region" description="Basic and acidic residues" evidence="1">
    <location>
        <begin position="1"/>
        <end position="14"/>
    </location>
</feature>
<evidence type="ECO:0000313" key="3">
    <source>
        <dbReference type="EMBL" id="SIT65814.1"/>
    </source>
</evidence>
<dbReference type="InterPro" id="IPR036063">
    <property type="entry name" value="Smr_dom_sf"/>
</dbReference>
<dbReference type="EMBL" id="FTPK01000001">
    <property type="protein sequence ID" value="SIT65814.1"/>
    <property type="molecule type" value="Genomic_DNA"/>
</dbReference>
<dbReference type="PANTHER" id="PTHR35562:SF2">
    <property type="entry name" value="DNA ENDONUCLEASE SMRA-RELATED"/>
    <property type="match status" value="1"/>
</dbReference>